<dbReference type="PANTHER" id="PTHR31672">
    <property type="entry name" value="BNACNNG10540D PROTEIN"/>
    <property type="match status" value="1"/>
</dbReference>
<dbReference type="SMART" id="SM00256">
    <property type="entry name" value="FBOX"/>
    <property type="match status" value="1"/>
</dbReference>
<dbReference type="Proteomes" id="UP001497457">
    <property type="component" value="Chromosome 5rd"/>
</dbReference>
<dbReference type="Gene3D" id="1.20.1280.50">
    <property type="match status" value="1"/>
</dbReference>
<organism evidence="2 3">
    <name type="scientific">Urochloa decumbens</name>
    <dbReference type="NCBI Taxonomy" id="240449"/>
    <lineage>
        <taxon>Eukaryota</taxon>
        <taxon>Viridiplantae</taxon>
        <taxon>Streptophyta</taxon>
        <taxon>Embryophyta</taxon>
        <taxon>Tracheophyta</taxon>
        <taxon>Spermatophyta</taxon>
        <taxon>Magnoliopsida</taxon>
        <taxon>Liliopsida</taxon>
        <taxon>Poales</taxon>
        <taxon>Poaceae</taxon>
        <taxon>PACMAD clade</taxon>
        <taxon>Panicoideae</taxon>
        <taxon>Panicodae</taxon>
        <taxon>Paniceae</taxon>
        <taxon>Melinidinae</taxon>
        <taxon>Urochloa</taxon>
    </lineage>
</organism>
<reference evidence="2 3" key="2">
    <citation type="submission" date="2024-10" db="EMBL/GenBank/DDBJ databases">
        <authorList>
            <person name="Ryan C."/>
        </authorList>
    </citation>
    <scope>NUCLEOTIDE SEQUENCE [LARGE SCALE GENOMIC DNA]</scope>
</reference>
<reference evidence="3" key="1">
    <citation type="submission" date="2024-06" db="EMBL/GenBank/DDBJ databases">
        <authorList>
            <person name="Ryan C."/>
        </authorList>
    </citation>
    <scope>NUCLEOTIDE SEQUENCE [LARGE SCALE GENOMIC DNA]</scope>
</reference>
<dbReference type="InterPro" id="IPR001810">
    <property type="entry name" value="F-box_dom"/>
</dbReference>
<dbReference type="EMBL" id="OZ075115">
    <property type="protein sequence ID" value="CAL5061142.1"/>
    <property type="molecule type" value="Genomic_DNA"/>
</dbReference>
<evidence type="ECO:0000259" key="1">
    <source>
        <dbReference type="SMART" id="SM00256"/>
    </source>
</evidence>
<dbReference type="CDD" id="cd22157">
    <property type="entry name" value="F-box_AtFBW1-like"/>
    <property type="match status" value="1"/>
</dbReference>
<dbReference type="SUPFAM" id="SSF81383">
    <property type="entry name" value="F-box domain"/>
    <property type="match status" value="1"/>
</dbReference>
<dbReference type="InterPro" id="IPR050796">
    <property type="entry name" value="SCF_F-box_component"/>
</dbReference>
<evidence type="ECO:0000313" key="3">
    <source>
        <dbReference type="Proteomes" id="UP001497457"/>
    </source>
</evidence>
<sequence length="406" mass="45485">MEDSPFRRLPEDTIADILLRLPGKSILRSGAVCKAWRRITTTPHFLAARAVRQPASILVHAYLDAKPWACGGDLRASFSSEDIALDALSASSPEEDRLRLIRYPGTKLNVPAHCGRLLASSDGVLLFKKDRGFYLLCNPITRQWAQLPRLLAEYCRERDPEYGFYFHQPSGEFRLLCCSLTRGIWYIVSTGATEPRLTNAKQDPELITRFVTPLLTTATMPVSLHGNLHWPPLWRFTATLGVSAAPETKMMAFDTVSEQFVQMSGPGSKTPKMVKLFEMGGLLGAADFGEEKHVDLWFLEDYSARVWSCRHRVASPWKYGSTGRPRNDWGMLSVAIAGDDEDNIIIGNNDGLVVYNLKKNGARTVDSVMQRKNRMFVSRHVFKGSLVEHASFAPPSADFPLIHSWS</sequence>
<proteinExistence type="predicted"/>
<evidence type="ECO:0000313" key="2">
    <source>
        <dbReference type="EMBL" id="CAL5061142.1"/>
    </source>
</evidence>
<feature type="domain" description="F-box" evidence="1">
    <location>
        <begin position="9"/>
        <end position="49"/>
    </location>
</feature>
<gene>
    <name evidence="2" type="ORF">URODEC1_LOCUS97547</name>
</gene>
<accession>A0ABC9EQ51</accession>
<dbReference type="Pfam" id="PF12937">
    <property type="entry name" value="F-box-like"/>
    <property type="match status" value="1"/>
</dbReference>
<name>A0ABC9EQ51_9POAL</name>
<protein>
    <recommendedName>
        <fullName evidence="1">F-box domain-containing protein</fullName>
    </recommendedName>
</protein>
<keyword evidence="3" id="KW-1185">Reference proteome</keyword>
<dbReference type="InterPro" id="IPR036047">
    <property type="entry name" value="F-box-like_dom_sf"/>
</dbReference>
<dbReference type="PANTHER" id="PTHR31672:SF2">
    <property type="entry name" value="F-BOX DOMAIN-CONTAINING PROTEIN"/>
    <property type="match status" value="1"/>
</dbReference>
<dbReference type="AlphaFoldDB" id="A0ABC9EQ51"/>